<sequence>MTLPPNQKFQHHAFIHIYQCSPAPPSTFIMEEELASLRQQLREEQRRREEEQRRREEAEGRILEEQRRREEEQRRREEAEELARPLALEKYLEACHSLNHAIQVVTDRSLTTQGDTTNPTGRIFPSRIIPWDDFATKQEETWDQLSAGQSFASHSAFPSRHQLEYVRSLLKPISSEIGLRDFERDVVENAVQKLVDEAYRDPRLRTALSLQGTVTFESHTNLGRTDDPISAPMEHMSIGEGHAAAAASAPRPPAPKPRRRARGKGNRADQFCIYRTSDGRNIPALAIEYKAPHKLSTDEVVTGLESEIQPARDVINKDGEGFSFASRSLAAAVITQLFSYMIGKGIQYGYVCTGETFIFLYIPDDPTIVYYSVCVPNVDVLDDDENRLHRTAAAQVFAFILRALCATPPPLSWHDAAAGLDTWAVEYDDVLRNIPETVRKDKGPRASPYKPQRWRGFKRSPIQTRSRCQPPDELIDGRGDDDDEEAPPSPTPKRPSRSKDKATMLSAGADSGSKRKQPSGGNRQHGQMTQQKIQDRPFCTQRCLLGLASDGPMDESCPNFGDHGSQHISRLEFLRLIRAQLAKDRGPDADCIPLYMSGSVGSLFKVRLSSHGYTLVAKGVEGLDLVLLRHENDMYDRVRAIQGKHVPVCLGRIELILPYYYDSGVFEHFLFLSWAGRPVFECCDQTGRQAVVDAVTAAFTEIHKLKVLHRDGKPRNVLYDAGSSQIMIVDFERAELRNRQPLGPISLNGQPRKRKRKAVKTNGSDPFAMELRSVVECVSGLAYRVKVGDNATRNARSAATKDSLNCAVPSPRSGPAADQESIGCAAHGLTVQ</sequence>
<evidence type="ECO:0000313" key="3">
    <source>
        <dbReference type="EMBL" id="CRK25095.1"/>
    </source>
</evidence>
<feature type="domain" description="Protein kinase" evidence="2">
    <location>
        <begin position="589"/>
        <end position="832"/>
    </location>
</feature>
<dbReference type="InterPro" id="IPR011009">
    <property type="entry name" value="Kinase-like_dom_sf"/>
</dbReference>
<dbReference type="Pfam" id="PF06293">
    <property type="entry name" value="Kdo"/>
    <property type="match status" value="1"/>
</dbReference>
<accession>A0A0G4LU22</accession>
<feature type="compositionally biased region" description="Polar residues" evidence="1">
    <location>
        <begin position="519"/>
        <end position="532"/>
    </location>
</feature>
<evidence type="ECO:0000256" key="1">
    <source>
        <dbReference type="SAM" id="MobiDB-lite"/>
    </source>
</evidence>
<dbReference type="InterPro" id="IPR000719">
    <property type="entry name" value="Prot_kinase_dom"/>
</dbReference>
<dbReference type="AlphaFoldDB" id="A0A0G4LU22"/>
<dbReference type="Proteomes" id="UP000044602">
    <property type="component" value="Unassembled WGS sequence"/>
</dbReference>
<feature type="region of interest" description="Disordered" evidence="1">
    <location>
        <begin position="438"/>
        <end position="534"/>
    </location>
</feature>
<dbReference type="PROSITE" id="PS50011">
    <property type="entry name" value="PROTEIN_KINASE_DOM"/>
    <property type="match status" value="1"/>
</dbReference>
<dbReference type="EMBL" id="CVQH01018335">
    <property type="protein sequence ID" value="CRK25095.1"/>
    <property type="molecule type" value="Genomic_DNA"/>
</dbReference>
<feature type="region of interest" description="Disordered" evidence="1">
    <location>
        <begin position="742"/>
        <end position="761"/>
    </location>
</feature>
<dbReference type="Gene3D" id="1.10.510.10">
    <property type="entry name" value="Transferase(Phosphotransferase) domain 1"/>
    <property type="match status" value="1"/>
</dbReference>
<evidence type="ECO:0000313" key="4">
    <source>
        <dbReference type="Proteomes" id="UP000044602"/>
    </source>
</evidence>
<dbReference type="STRING" id="100787.A0A0G4LU22"/>
<feature type="compositionally biased region" description="Basic residues" evidence="1">
    <location>
        <begin position="256"/>
        <end position="265"/>
    </location>
</feature>
<dbReference type="GO" id="GO:0004672">
    <property type="term" value="F:protein kinase activity"/>
    <property type="evidence" value="ECO:0007669"/>
    <property type="project" value="InterPro"/>
</dbReference>
<feature type="region of interest" description="Disordered" evidence="1">
    <location>
        <begin position="241"/>
        <end position="266"/>
    </location>
</feature>
<keyword evidence="4" id="KW-1185">Reference proteome</keyword>
<organism evidence="3 4">
    <name type="scientific">Verticillium longisporum</name>
    <name type="common">Verticillium dahliae var. longisporum</name>
    <dbReference type="NCBI Taxonomy" id="100787"/>
    <lineage>
        <taxon>Eukaryota</taxon>
        <taxon>Fungi</taxon>
        <taxon>Dikarya</taxon>
        <taxon>Ascomycota</taxon>
        <taxon>Pezizomycotina</taxon>
        <taxon>Sordariomycetes</taxon>
        <taxon>Hypocreomycetidae</taxon>
        <taxon>Glomerellales</taxon>
        <taxon>Plectosphaerellaceae</taxon>
        <taxon>Verticillium</taxon>
    </lineage>
</organism>
<proteinExistence type="predicted"/>
<dbReference type="SUPFAM" id="SSF56112">
    <property type="entry name" value="Protein kinase-like (PK-like)"/>
    <property type="match status" value="1"/>
</dbReference>
<gene>
    <name evidence="3" type="ORF">BN1708_014140</name>
</gene>
<name>A0A0G4LU22_VERLO</name>
<dbReference type="GO" id="GO:0005524">
    <property type="term" value="F:ATP binding"/>
    <property type="evidence" value="ECO:0007669"/>
    <property type="project" value="InterPro"/>
</dbReference>
<feature type="region of interest" description="Disordered" evidence="1">
    <location>
        <begin position="40"/>
        <end position="59"/>
    </location>
</feature>
<protein>
    <recommendedName>
        <fullName evidence="2">Protein kinase domain-containing protein</fullName>
    </recommendedName>
</protein>
<evidence type="ECO:0000259" key="2">
    <source>
        <dbReference type="PROSITE" id="PS50011"/>
    </source>
</evidence>
<reference evidence="4" key="1">
    <citation type="submission" date="2015-05" db="EMBL/GenBank/DDBJ databases">
        <authorList>
            <person name="Fogelqvist Johan"/>
        </authorList>
    </citation>
    <scope>NUCLEOTIDE SEQUENCE [LARGE SCALE GENOMIC DNA]</scope>
</reference>